<proteinExistence type="inferred from homology"/>
<dbReference type="NCBIfam" id="NF003027">
    <property type="entry name" value="PRK03906.1"/>
    <property type="match status" value="1"/>
</dbReference>
<evidence type="ECO:0000256" key="6">
    <source>
        <dbReference type="ARBA" id="ARBA00023004"/>
    </source>
</evidence>
<comment type="similarity">
    <text evidence="4 9">Belongs to the mannonate dehydratase family.</text>
</comment>
<keyword evidence="6 9" id="KW-0408">Iron</keyword>
<dbReference type="PIRSF" id="PIRSF016049">
    <property type="entry name" value="Man_dehyd"/>
    <property type="match status" value="1"/>
</dbReference>
<comment type="caution">
    <text evidence="11">The sequence shown here is derived from an EMBL/GenBank/DDBJ whole genome shotgun (WGS) entry which is preliminary data.</text>
</comment>
<evidence type="ECO:0000256" key="9">
    <source>
        <dbReference type="HAMAP-Rule" id="MF_00106"/>
    </source>
</evidence>
<dbReference type="InterPro" id="IPR004628">
    <property type="entry name" value="Man_deHydtase"/>
</dbReference>
<dbReference type="InterPro" id="IPR036237">
    <property type="entry name" value="Xyl_isomerase-like_sf"/>
</dbReference>
<dbReference type="HAMAP" id="MF_00106">
    <property type="entry name" value="UxuA"/>
    <property type="match status" value="1"/>
</dbReference>
<keyword evidence="12" id="KW-1185">Reference proteome</keyword>
<accession>A0ABP7KDY6</accession>
<evidence type="ECO:0000256" key="2">
    <source>
        <dbReference type="ARBA" id="ARBA00002713"/>
    </source>
</evidence>
<dbReference type="PANTHER" id="PTHR30387:SF2">
    <property type="entry name" value="MANNONATE DEHYDRATASE"/>
    <property type="match status" value="1"/>
</dbReference>
<gene>
    <name evidence="11" type="primary">uxuA_2</name>
    <name evidence="9" type="synonym">uxuA</name>
    <name evidence="11" type="ORF">GCM10022404_25170</name>
</gene>
<dbReference type="SUPFAM" id="SSF51658">
    <property type="entry name" value="Xylose isomerase-like"/>
    <property type="match status" value="1"/>
</dbReference>
<comment type="pathway">
    <text evidence="3 9">Carbohydrate metabolism; pentose and glucuronate interconversion.</text>
</comment>
<dbReference type="RefSeq" id="WP_344847601.1">
    <property type="nucleotide sequence ID" value="NZ_BAABDF010000007.1"/>
</dbReference>
<comment type="cofactor">
    <cofactor evidence="9">
        <name>Fe(2+)</name>
        <dbReference type="ChEBI" id="CHEBI:29033"/>
    </cofactor>
    <cofactor evidence="9">
        <name>Mn(2+)</name>
        <dbReference type="ChEBI" id="CHEBI:29035"/>
    </cofactor>
</comment>
<dbReference type="EMBL" id="BAABDF010000007">
    <property type="protein sequence ID" value="GAA3874245.1"/>
    <property type="molecule type" value="Genomic_DNA"/>
</dbReference>
<dbReference type="Gene3D" id="3.20.20.150">
    <property type="entry name" value="Divalent-metal-dependent TIM barrel enzymes"/>
    <property type="match status" value="1"/>
</dbReference>
<keyword evidence="7 9" id="KW-0464">Manganese</keyword>
<evidence type="ECO:0000256" key="8">
    <source>
        <dbReference type="ARBA" id="ARBA00023239"/>
    </source>
</evidence>
<dbReference type="Proteomes" id="UP001399917">
    <property type="component" value="Unassembled WGS sequence"/>
</dbReference>
<dbReference type="Pfam" id="PF03786">
    <property type="entry name" value="UxuA"/>
    <property type="match status" value="1"/>
</dbReference>
<reference evidence="12" key="1">
    <citation type="journal article" date="2019" name="Int. J. Syst. Evol. Microbiol.">
        <title>The Global Catalogue of Microorganisms (GCM) 10K type strain sequencing project: providing services to taxonomists for standard genome sequencing and annotation.</title>
        <authorList>
            <consortium name="The Broad Institute Genomics Platform"/>
            <consortium name="The Broad Institute Genome Sequencing Center for Infectious Disease"/>
            <person name="Wu L."/>
            <person name="Ma J."/>
        </authorList>
    </citation>
    <scope>NUCLEOTIDE SEQUENCE [LARGE SCALE GENOMIC DNA]</scope>
    <source>
        <strain evidence="12">JCM 17190</strain>
    </source>
</reference>
<name>A0ABP7KDY6_9RHOB</name>
<comment type="catalytic activity">
    <reaction evidence="1 9">
        <text>D-mannonate = 2-dehydro-3-deoxy-D-gluconate + H2O</text>
        <dbReference type="Rhea" id="RHEA:20097"/>
        <dbReference type="ChEBI" id="CHEBI:15377"/>
        <dbReference type="ChEBI" id="CHEBI:17767"/>
        <dbReference type="ChEBI" id="CHEBI:57990"/>
        <dbReference type="EC" id="4.2.1.8"/>
    </reaction>
</comment>
<dbReference type="EC" id="4.2.1.8" evidence="5 9"/>
<comment type="function">
    <text evidence="2 9">Catalyzes the dehydration of D-mannonate.</text>
</comment>
<protein>
    <recommendedName>
        <fullName evidence="5 9">Mannonate dehydratase</fullName>
        <ecNumber evidence="5 9">4.2.1.8</ecNumber>
    </recommendedName>
    <alternativeName>
        <fullName evidence="9">D-mannonate hydro-lyase</fullName>
    </alternativeName>
</protein>
<evidence type="ECO:0000256" key="10">
    <source>
        <dbReference type="SAM" id="MobiDB-lite"/>
    </source>
</evidence>
<evidence type="ECO:0000256" key="7">
    <source>
        <dbReference type="ARBA" id="ARBA00023211"/>
    </source>
</evidence>
<evidence type="ECO:0000256" key="3">
    <source>
        <dbReference type="ARBA" id="ARBA00004892"/>
    </source>
</evidence>
<evidence type="ECO:0000256" key="1">
    <source>
        <dbReference type="ARBA" id="ARBA00001794"/>
    </source>
</evidence>
<evidence type="ECO:0000313" key="11">
    <source>
        <dbReference type="EMBL" id="GAA3874245.1"/>
    </source>
</evidence>
<dbReference type="PANTHER" id="PTHR30387">
    <property type="entry name" value="MANNONATE DEHYDRATASE"/>
    <property type="match status" value="1"/>
</dbReference>
<dbReference type="NCBIfam" id="TIGR00695">
    <property type="entry name" value="uxuA"/>
    <property type="match status" value="1"/>
</dbReference>
<feature type="region of interest" description="Disordered" evidence="10">
    <location>
        <begin position="338"/>
        <end position="368"/>
    </location>
</feature>
<keyword evidence="8 9" id="KW-0456">Lyase</keyword>
<evidence type="ECO:0000313" key="12">
    <source>
        <dbReference type="Proteomes" id="UP001399917"/>
    </source>
</evidence>
<organism evidence="11 12">
    <name type="scientific">Celeribacter arenosi</name>
    <dbReference type="NCBI Taxonomy" id="792649"/>
    <lineage>
        <taxon>Bacteria</taxon>
        <taxon>Pseudomonadati</taxon>
        <taxon>Pseudomonadota</taxon>
        <taxon>Alphaproteobacteria</taxon>
        <taxon>Rhodobacterales</taxon>
        <taxon>Roseobacteraceae</taxon>
        <taxon>Celeribacter</taxon>
    </lineage>
</organism>
<sequence length="398" mass="43877">MRESWRWYGPLDKITLPEIAQTGALGIVTALHEIPYGEVWSRAAISARKRLIADAGYGQEWVVVESLPIHERIKRGDGDLGPLFASYRQSIANLAAEGVTTICYNFMPLIDWTRTAIYHPLKQGGTALRFDAAQCAALDVFMLEREGASEDYTNDIIARAKDWVDAATPDDKSALIDAIMAGLPGAYDRYDVPALREALNGYADIDRDALRTNYARFLSEVIPTAQELGVKFCVHPDDPPRDIFGLPRVVSNADDIQWVFDQQEALENGLTLCSGSLGANPANDVPAIAHRFAERIHFAHLRNVAKEPDGSFQEAAHLSGDTDMVALAHVLLTEEARRTRDATRTDTTIPWRPDHGHELLSDEGRGTHPGYPLIGRMRGLAEMRGVIAALSHPRGHLG</sequence>
<evidence type="ECO:0000256" key="4">
    <source>
        <dbReference type="ARBA" id="ARBA00007389"/>
    </source>
</evidence>
<feature type="compositionally biased region" description="Basic and acidic residues" evidence="10">
    <location>
        <begin position="352"/>
        <end position="366"/>
    </location>
</feature>
<evidence type="ECO:0000256" key="5">
    <source>
        <dbReference type="ARBA" id="ARBA00012927"/>
    </source>
</evidence>